<dbReference type="SUPFAM" id="SSF56925">
    <property type="entry name" value="OMPA-like"/>
    <property type="match status" value="1"/>
</dbReference>
<feature type="signal peptide" evidence="1">
    <location>
        <begin position="1"/>
        <end position="25"/>
    </location>
</feature>
<accession>A0A1Y5Q331</accession>
<dbReference type="PANTHER" id="PTHR36920">
    <property type="match status" value="1"/>
</dbReference>
<dbReference type="AlphaFoldDB" id="A0A1Y5Q331"/>
<dbReference type="GO" id="GO:0019867">
    <property type="term" value="C:outer membrane"/>
    <property type="evidence" value="ECO:0007669"/>
    <property type="project" value="InterPro"/>
</dbReference>
<dbReference type="InterPro" id="IPR011250">
    <property type="entry name" value="OMP/PagP_B-barrel"/>
</dbReference>
<dbReference type="Gene3D" id="2.40.160.20">
    <property type="match status" value="1"/>
</dbReference>
<evidence type="ECO:0000256" key="1">
    <source>
        <dbReference type="SAM" id="SignalP"/>
    </source>
</evidence>
<feature type="chain" id="PRO_5013028947" evidence="1">
    <location>
        <begin position="26"/>
        <end position="214"/>
    </location>
</feature>
<protein>
    <submittedName>
        <fullName evidence="2">Outer membrane protein</fullName>
    </submittedName>
</protein>
<evidence type="ECO:0000313" key="2">
    <source>
        <dbReference type="EMBL" id="SBV36689.1"/>
    </source>
</evidence>
<sequence length="214" mass="22362">MRKTSALLLSGLAAAMTLAAAPVMAQSKGDWTLGVGVHAVDPESDAGNLDGSALGLGALPTKVDSDVKPTITAEYFVADNLGIEVLAALPFKHDVSIAGVGKVGQTKQLPPVVSLQYHFANSSKVTPFVGLGVNYTRFFSTDAKGALEGTRLKLEDSWGLAAHAGLDFAVSEKGALRVDLRWADIDTKVKVNGNTLGTASIDPLVYGVAYVFKF</sequence>
<proteinExistence type="predicted"/>
<dbReference type="InterPro" id="IPR005618">
    <property type="entry name" value="OMPW"/>
</dbReference>
<dbReference type="GO" id="GO:0055085">
    <property type="term" value="P:transmembrane transport"/>
    <property type="evidence" value="ECO:0007669"/>
    <property type="project" value="TreeGrafter"/>
</dbReference>
<reference evidence="2" key="1">
    <citation type="submission" date="2016-03" db="EMBL/GenBank/DDBJ databases">
        <authorList>
            <person name="Ploux O."/>
        </authorList>
    </citation>
    <scope>NUCLEOTIDE SEQUENCE</scope>
    <source>
        <strain evidence="2">UC10</strain>
    </source>
</reference>
<gene>
    <name evidence="2" type="ORF">STPYR_11619</name>
</gene>
<dbReference type="EMBL" id="FLTS01000001">
    <property type="protein sequence ID" value="SBV36689.1"/>
    <property type="molecule type" value="Genomic_DNA"/>
</dbReference>
<organism evidence="2">
    <name type="scientific">uncultured Stenotrophomonas sp</name>
    <dbReference type="NCBI Taxonomy" id="165438"/>
    <lineage>
        <taxon>Bacteria</taxon>
        <taxon>Pseudomonadati</taxon>
        <taxon>Pseudomonadota</taxon>
        <taxon>Gammaproteobacteria</taxon>
        <taxon>Lysobacterales</taxon>
        <taxon>Lysobacteraceae</taxon>
        <taxon>Stenotrophomonas</taxon>
        <taxon>environmental samples</taxon>
    </lineage>
</organism>
<dbReference type="PANTHER" id="PTHR36920:SF1">
    <property type="entry name" value="OUTER MEMBRANE PROTEIN W"/>
    <property type="match status" value="1"/>
</dbReference>
<name>A0A1Y5Q331_9GAMM</name>
<dbReference type="Pfam" id="PF03922">
    <property type="entry name" value="OmpW"/>
    <property type="match status" value="1"/>
</dbReference>
<keyword evidence="1" id="KW-0732">Signal</keyword>